<evidence type="ECO:0000313" key="2">
    <source>
        <dbReference type="EMBL" id="KAK9116181.1"/>
    </source>
</evidence>
<sequence length="145" mass="16687">MDNSDKEGPRARLEHHAKAKTHGPRSGHPEPVELDPEPWLSTQRAWTWLDTTRRSPCPLEKHGPRSFKRGRPSRGTPRSPNSFRRFNKKLGNFMGTGRRQDAVRVLPSAMSPRRKIEWRAARARASFYATFSEDLSEQCIPSRLD</sequence>
<evidence type="ECO:0000313" key="3">
    <source>
        <dbReference type="Proteomes" id="UP001417504"/>
    </source>
</evidence>
<gene>
    <name evidence="2" type="ORF">Sjap_015128</name>
</gene>
<protein>
    <submittedName>
        <fullName evidence="2">Uncharacterized protein</fullName>
    </submittedName>
</protein>
<dbReference type="EMBL" id="JBBNAE010000006">
    <property type="protein sequence ID" value="KAK9116181.1"/>
    <property type="molecule type" value="Genomic_DNA"/>
</dbReference>
<name>A0AAP0III9_9MAGN</name>
<feature type="region of interest" description="Disordered" evidence="1">
    <location>
        <begin position="51"/>
        <end position="86"/>
    </location>
</feature>
<feature type="region of interest" description="Disordered" evidence="1">
    <location>
        <begin position="1"/>
        <end position="38"/>
    </location>
</feature>
<dbReference type="AlphaFoldDB" id="A0AAP0III9"/>
<proteinExistence type="predicted"/>
<keyword evidence="3" id="KW-1185">Reference proteome</keyword>
<reference evidence="2 3" key="1">
    <citation type="submission" date="2024-01" db="EMBL/GenBank/DDBJ databases">
        <title>Genome assemblies of Stephania.</title>
        <authorList>
            <person name="Yang L."/>
        </authorList>
    </citation>
    <scope>NUCLEOTIDE SEQUENCE [LARGE SCALE GENOMIC DNA]</scope>
    <source>
        <strain evidence="2">QJT</strain>
        <tissue evidence="2">Leaf</tissue>
    </source>
</reference>
<comment type="caution">
    <text evidence="2">The sequence shown here is derived from an EMBL/GenBank/DDBJ whole genome shotgun (WGS) entry which is preliminary data.</text>
</comment>
<evidence type="ECO:0000256" key="1">
    <source>
        <dbReference type="SAM" id="MobiDB-lite"/>
    </source>
</evidence>
<feature type="compositionally biased region" description="Basic and acidic residues" evidence="1">
    <location>
        <begin position="1"/>
        <end position="16"/>
    </location>
</feature>
<organism evidence="2 3">
    <name type="scientific">Stephania japonica</name>
    <dbReference type="NCBI Taxonomy" id="461633"/>
    <lineage>
        <taxon>Eukaryota</taxon>
        <taxon>Viridiplantae</taxon>
        <taxon>Streptophyta</taxon>
        <taxon>Embryophyta</taxon>
        <taxon>Tracheophyta</taxon>
        <taxon>Spermatophyta</taxon>
        <taxon>Magnoliopsida</taxon>
        <taxon>Ranunculales</taxon>
        <taxon>Menispermaceae</taxon>
        <taxon>Menispermoideae</taxon>
        <taxon>Cissampelideae</taxon>
        <taxon>Stephania</taxon>
    </lineage>
</organism>
<dbReference type="Proteomes" id="UP001417504">
    <property type="component" value="Unassembled WGS sequence"/>
</dbReference>
<accession>A0AAP0III9</accession>